<dbReference type="RefSeq" id="WP_344100574.1">
    <property type="nucleotide sequence ID" value="NZ_BAAANL010000002.1"/>
</dbReference>
<feature type="domain" description="N-acetyltransferase" evidence="1">
    <location>
        <begin position="10"/>
        <end position="215"/>
    </location>
</feature>
<dbReference type="PROSITE" id="PS51186">
    <property type="entry name" value="GNAT"/>
    <property type="match status" value="1"/>
</dbReference>
<reference evidence="2 3" key="1">
    <citation type="journal article" date="2019" name="Int. J. Syst. Evol. Microbiol.">
        <title>The Global Catalogue of Microorganisms (GCM) 10K type strain sequencing project: providing services to taxonomists for standard genome sequencing and annotation.</title>
        <authorList>
            <consortium name="The Broad Institute Genomics Platform"/>
            <consortium name="The Broad Institute Genome Sequencing Center for Infectious Disease"/>
            <person name="Wu L."/>
            <person name="Ma J."/>
        </authorList>
    </citation>
    <scope>NUCLEOTIDE SEQUENCE [LARGE SCALE GENOMIC DNA]</scope>
    <source>
        <strain evidence="2 3">JCM 14326</strain>
    </source>
</reference>
<evidence type="ECO:0000313" key="3">
    <source>
        <dbReference type="Proteomes" id="UP001501094"/>
    </source>
</evidence>
<dbReference type="SUPFAM" id="SSF55729">
    <property type="entry name" value="Acyl-CoA N-acyltransferases (Nat)"/>
    <property type="match status" value="1"/>
</dbReference>
<dbReference type="Proteomes" id="UP001501094">
    <property type="component" value="Unassembled WGS sequence"/>
</dbReference>
<dbReference type="InterPro" id="IPR016181">
    <property type="entry name" value="Acyl_CoA_acyltransferase"/>
</dbReference>
<dbReference type="InterPro" id="IPR051822">
    <property type="entry name" value="Glycosyl_Hydrolase_84"/>
</dbReference>
<evidence type="ECO:0000259" key="1">
    <source>
        <dbReference type="PROSITE" id="PS51186"/>
    </source>
</evidence>
<organism evidence="2 3">
    <name type="scientific">Myceligenerans crystallogenes</name>
    <dbReference type="NCBI Taxonomy" id="316335"/>
    <lineage>
        <taxon>Bacteria</taxon>
        <taxon>Bacillati</taxon>
        <taxon>Actinomycetota</taxon>
        <taxon>Actinomycetes</taxon>
        <taxon>Micrococcales</taxon>
        <taxon>Promicromonosporaceae</taxon>
        <taxon>Myceligenerans</taxon>
    </lineage>
</organism>
<keyword evidence="3" id="KW-1185">Reference proteome</keyword>
<evidence type="ECO:0000313" key="2">
    <source>
        <dbReference type="EMBL" id="GAA1856398.1"/>
    </source>
</evidence>
<dbReference type="PANTHER" id="PTHR13170:SF16">
    <property type="entry name" value="PROTEIN O-GLCNACASE"/>
    <property type="match status" value="1"/>
</dbReference>
<protein>
    <recommendedName>
        <fullName evidence="1">N-acetyltransferase domain-containing protein</fullName>
    </recommendedName>
</protein>
<proteinExistence type="predicted"/>
<dbReference type="InterPro" id="IPR000182">
    <property type="entry name" value="GNAT_dom"/>
</dbReference>
<dbReference type="Pfam" id="PF00583">
    <property type="entry name" value="Acetyltransf_1"/>
    <property type="match status" value="1"/>
</dbReference>
<dbReference type="EMBL" id="BAAANL010000002">
    <property type="protein sequence ID" value="GAA1856398.1"/>
    <property type="molecule type" value="Genomic_DNA"/>
</dbReference>
<dbReference type="PANTHER" id="PTHR13170">
    <property type="entry name" value="O-GLCNACASE"/>
    <property type="match status" value="1"/>
</dbReference>
<dbReference type="Gene3D" id="3.40.630.30">
    <property type="match status" value="1"/>
</dbReference>
<gene>
    <name evidence="2" type="ORF">GCM10009751_11990</name>
</gene>
<accession>A0ABN2N8H7</accession>
<comment type="caution">
    <text evidence="2">The sequence shown here is derived from an EMBL/GenBank/DDBJ whole genome shotgun (WGS) entry which is preliminary data.</text>
</comment>
<sequence length="215" mass="23864">MSVPPRPQGPVIRPYRAEDRDAVAEICVRTAAGGGDARGIYSDDLLMPDVYCLPYVTYAPDLAWVVDDDDTVIGYVVAVADTRAFVEWYARDWAPGFRTRHPEPGAMGRDFHYGEDQLVRDGADPQRMLRGITPDELAAYPAHLHIDLLPRGQRRGLGRRLLDTLRAELSSRGVPGVHLGMDPGNTNARAFYDAYGFQELPSHRPDVPLLGIPTR</sequence>
<name>A0ABN2N8H7_9MICO</name>